<accession>A0AAV4CX16</accession>
<evidence type="ECO:0000256" key="1">
    <source>
        <dbReference type="SAM" id="Coils"/>
    </source>
</evidence>
<comment type="caution">
    <text evidence="2">The sequence shown here is derived from an EMBL/GenBank/DDBJ whole genome shotgun (WGS) entry which is preliminary data.</text>
</comment>
<evidence type="ECO:0000313" key="2">
    <source>
        <dbReference type="EMBL" id="GFO36429.1"/>
    </source>
</evidence>
<sequence length="151" mass="17442">MPEKGWLKSKLEELPDAQAKMAEFREKMKAQMPEDFSLTILEESDAASFNITAAKLASGSSSEDKQVTRHKIQEEVMDIQLRYQREIERLEKDNRELRKQLLLKEQKSGGRTKAMKKSLIDMYSEVLDELNQFDSSYNTQDNLPRVVVVGD</sequence>
<feature type="coiled-coil region" evidence="1">
    <location>
        <begin position="80"/>
        <end position="107"/>
    </location>
</feature>
<evidence type="ECO:0000313" key="3">
    <source>
        <dbReference type="Proteomes" id="UP000735302"/>
    </source>
</evidence>
<organism evidence="2 3">
    <name type="scientific">Plakobranchus ocellatus</name>
    <dbReference type="NCBI Taxonomy" id="259542"/>
    <lineage>
        <taxon>Eukaryota</taxon>
        <taxon>Metazoa</taxon>
        <taxon>Spiralia</taxon>
        <taxon>Lophotrochozoa</taxon>
        <taxon>Mollusca</taxon>
        <taxon>Gastropoda</taxon>
        <taxon>Heterobranchia</taxon>
        <taxon>Euthyneura</taxon>
        <taxon>Panpulmonata</taxon>
        <taxon>Sacoglossa</taxon>
        <taxon>Placobranchoidea</taxon>
        <taxon>Plakobranchidae</taxon>
        <taxon>Plakobranchus</taxon>
    </lineage>
</organism>
<keyword evidence="1" id="KW-0175">Coiled coil</keyword>
<name>A0AAV4CX16_9GAST</name>
<dbReference type="EMBL" id="BLXT01007058">
    <property type="protein sequence ID" value="GFO36429.1"/>
    <property type="molecule type" value="Genomic_DNA"/>
</dbReference>
<dbReference type="Proteomes" id="UP000735302">
    <property type="component" value="Unassembled WGS sequence"/>
</dbReference>
<gene>
    <name evidence="2" type="ORF">PoB_006293400</name>
</gene>
<dbReference type="AlphaFoldDB" id="A0AAV4CX16"/>
<proteinExistence type="predicted"/>
<protein>
    <submittedName>
        <fullName evidence="2">Dynamin-like 120 kDa protein, mitochondrial</fullName>
    </submittedName>
</protein>
<reference evidence="2 3" key="1">
    <citation type="journal article" date="2021" name="Elife">
        <title>Chloroplast acquisition without the gene transfer in kleptoplastic sea slugs, Plakobranchus ocellatus.</title>
        <authorList>
            <person name="Maeda T."/>
            <person name="Takahashi S."/>
            <person name="Yoshida T."/>
            <person name="Shimamura S."/>
            <person name="Takaki Y."/>
            <person name="Nagai Y."/>
            <person name="Toyoda A."/>
            <person name="Suzuki Y."/>
            <person name="Arimoto A."/>
            <person name="Ishii H."/>
            <person name="Satoh N."/>
            <person name="Nishiyama T."/>
            <person name="Hasebe M."/>
            <person name="Maruyama T."/>
            <person name="Minagawa J."/>
            <person name="Obokata J."/>
            <person name="Shigenobu S."/>
        </authorList>
    </citation>
    <scope>NUCLEOTIDE SEQUENCE [LARGE SCALE GENOMIC DNA]</scope>
</reference>
<keyword evidence="3" id="KW-1185">Reference proteome</keyword>